<evidence type="ECO:0000256" key="4">
    <source>
        <dbReference type="ARBA" id="ARBA00023136"/>
    </source>
</evidence>
<dbReference type="PANTHER" id="PTHR37422">
    <property type="entry name" value="TEICHURONIC ACID BIOSYNTHESIS PROTEIN TUAE"/>
    <property type="match status" value="1"/>
</dbReference>
<feature type="transmembrane region" description="Helical" evidence="5">
    <location>
        <begin position="389"/>
        <end position="412"/>
    </location>
</feature>
<evidence type="ECO:0000313" key="8">
    <source>
        <dbReference type="Proteomes" id="UP000176300"/>
    </source>
</evidence>
<dbReference type="AlphaFoldDB" id="A0A1F6NEM6"/>
<accession>A0A1F6NEM6</accession>
<feature type="transmembrane region" description="Helical" evidence="5">
    <location>
        <begin position="169"/>
        <end position="189"/>
    </location>
</feature>
<reference evidence="7 8" key="1">
    <citation type="journal article" date="2016" name="Nat. Commun.">
        <title>Thousands of microbial genomes shed light on interconnected biogeochemical processes in an aquifer system.</title>
        <authorList>
            <person name="Anantharaman K."/>
            <person name="Brown C.T."/>
            <person name="Hug L.A."/>
            <person name="Sharon I."/>
            <person name="Castelle C.J."/>
            <person name="Probst A.J."/>
            <person name="Thomas B.C."/>
            <person name="Singh A."/>
            <person name="Wilkins M.J."/>
            <person name="Karaoz U."/>
            <person name="Brodie E.L."/>
            <person name="Williams K.H."/>
            <person name="Hubbard S.S."/>
            <person name="Banfield J.F."/>
        </authorList>
    </citation>
    <scope>NUCLEOTIDE SEQUENCE [LARGE SCALE GENOMIC DNA]</scope>
</reference>
<keyword evidence="3 5" id="KW-1133">Transmembrane helix</keyword>
<feature type="transmembrane region" description="Helical" evidence="5">
    <location>
        <begin position="110"/>
        <end position="129"/>
    </location>
</feature>
<dbReference type="STRING" id="1798697.A2373_02340"/>
<evidence type="ECO:0000256" key="1">
    <source>
        <dbReference type="ARBA" id="ARBA00004141"/>
    </source>
</evidence>
<protein>
    <recommendedName>
        <fullName evidence="6">O-antigen ligase-related domain-containing protein</fullName>
    </recommendedName>
</protein>
<evidence type="ECO:0000256" key="2">
    <source>
        <dbReference type="ARBA" id="ARBA00022692"/>
    </source>
</evidence>
<dbReference type="GO" id="GO:0016020">
    <property type="term" value="C:membrane"/>
    <property type="evidence" value="ECO:0007669"/>
    <property type="project" value="UniProtKB-SubCell"/>
</dbReference>
<dbReference type="InterPro" id="IPR051533">
    <property type="entry name" value="WaaL-like"/>
</dbReference>
<feature type="transmembrane region" description="Helical" evidence="5">
    <location>
        <begin position="141"/>
        <end position="157"/>
    </location>
</feature>
<feature type="transmembrane region" description="Helical" evidence="5">
    <location>
        <begin position="209"/>
        <end position="232"/>
    </location>
</feature>
<feature type="transmembrane region" description="Helical" evidence="5">
    <location>
        <begin position="45"/>
        <end position="63"/>
    </location>
</feature>
<feature type="transmembrane region" description="Helical" evidence="5">
    <location>
        <begin position="424"/>
        <end position="442"/>
    </location>
</feature>
<dbReference type="Proteomes" id="UP000176300">
    <property type="component" value="Unassembled WGS sequence"/>
</dbReference>
<feature type="transmembrane region" description="Helical" evidence="5">
    <location>
        <begin position="7"/>
        <end position="33"/>
    </location>
</feature>
<organism evidence="7 8">
    <name type="scientific">Candidatus Magasanikbacteria bacterium RIFOXYB1_FULL_40_15</name>
    <dbReference type="NCBI Taxonomy" id="1798697"/>
    <lineage>
        <taxon>Bacteria</taxon>
        <taxon>Candidatus Magasanikiibacteriota</taxon>
    </lineage>
</organism>
<dbReference type="PANTHER" id="PTHR37422:SF13">
    <property type="entry name" value="LIPOPOLYSACCHARIDE BIOSYNTHESIS PROTEIN PA4999-RELATED"/>
    <property type="match status" value="1"/>
</dbReference>
<sequence>MLDQALIGLFIAFFTFLTWRKLDLGLFFIFLLLPSYLIRFKFAGLPSTLLEIMIWVVFITWVIKTYKPQHQSRARCGAQHLNIQTYKQFISYLLSPITTLISQIKKYPSLFLAITLFLSAATISIFTSIDTRAALGEWKAFYIEPVLLFIILISLPLSGGQGGSLVEKILFALVLCGLATSLLAIYQHFTGWMVPWKFWENGNTFRVTGWYGFPNGVGLFLAPIIPLALYLIKNKIFVIARSLKTTSQSQERQDYYAWFILTSCSLFLLSSPLAIFFAKSTGGLVGVVAGIGLLLIFWKKTRWPAIILGLASFVSILSLNSLSPIKQELLMQDRSGQIRLNMWAETTEFLSDNPIAGAGLASYKTLIYPYRIDKWIEVFHHPHNIFLTMWVNLGLLGLFGFTWVVVWFFRVGIMEAVRHKTKEISLTVFLLASMTVIITTGLVDSPYIKNDLAVLFWLLPALMITDSGQNQKNQLE</sequence>
<gene>
    <name evidence="7" type="ORF">A2373_02340</name>
</gene>
<evidence type="ECO:0000259" key="6">
    <source>
        <dbReference type="Pfam" id="PF04932"/>
    </source>
</evidence>
<dbReference type="EMBL" id="MFQS01000044">
    <property type="protein sequence ID" value="OGH82314.1"/>
    <property type="molecule type" value="Genomic_DNA"/>
</dbReference>
<feature type="transmembrane region" description="Helical" evidence="5">
    <location>
        <begin position="305"/>
        <end position="325"/>
    </location>
</feature>
<evidence type="ECO:0000256" key="3">
    <source>
        <dbReference type="ARBA" id="ARBA00022989"/>
    </source>
</evidence>
<evidence type="ECO:0000256" key="5">
    <source>
        <dbReference type="SAM" id="Phobius"/>
    </source>
</evidence>
<dbReference type="Pfam" id="PF04932">
    <property type="entry name" value="Wzy_C"/>
    <property type="match status" value="1"/>
</dbReference>
<comment type="subcellular location">
    <subcellularLocation>
        <location evidence="1">Membrane</location>
        <topology evidence="1">Multi-pass membrane protein</topology>
    </subcellularLocation>
</comment>
<keyword evidence="4 5" id="KW-0472">Membrane</keyword>
<feature type="transmembrane region" description="Helical" evidence="5">
    <location>
        <begin position="255"/>
        <end position="275"/>
    </location>
</feature>
<dbReference type="InterPro" id="IPR007016">
    <property type="entry name" value="O-antigen_ligase-rel_domated"/>
</dbReference>
<feature type="domain" description="O-antigen ligase-related" evidence="6">
    <location>
        <begin position="268"/>
        <end position="401"/>
    </location>
</feature>
<proteinExistence type="predicted"/>
<keyword evidence="2 5" id="KW-0812">Transmembrane</keyword>
<feature type="transmembrane region" description="Helical" evidence="5">
    <location>
        <begin position="281"/>
        <end position="298"/>
    </location>
</feature>
<evidence type="ECO:0000313" key="7">
    <source>
        <dbReference type="EMBL" id="OGH82314.1"/>
    </source>
</evidence>
<name>A0A1F6NEM6_9BACT</name>
<comment type="caution">
    <text evidence="7">The sequence shown here is derived from an EMBL/GenBank/DDBJ whole genome shotgun (WGS) entry which is preliminary data.</text>
</comment>